<keyword evidence="1" id="KW-0732">Signal</keyword>
<comment type="caution">
    <text evidence="2">The sequence shown here is derived from an EMBL/GenBank/DDBJ whole genome shotgun (WGS) entry which is preliminary data.</text>
</comment>
<evidence type="ECO:0000313" key="3">
    <source>
        <dbReference type="Proteomes" id="UP000254266"/>
    </source>
</evidence>
<dbReference type="AlphaFoldDB" id="A0A370D800"/>
<gene>
    <name evidence="2" type="ORF">DIZ80_13105</name>
</gene>
<keyword evidence="3" id="KW-1185">Reference proteome</keyword>
<proteinExistence type="predicted"/>
<dbReference type="Proteomes" id="UP000254266">
    <property type="component" value="Unassembled WGS sequence"/>
</dbReference>
<evidence type="ECO:0000256" key="1">
    <source>
        <dbReference type="SAM" id="SignalP"/>
    </source>
</evidence>
<name>A0A370D800_9GAMM</name>
<reference evidence="2 3" key="1">
    <citation type="journal article" date="2018" name="ISME J.">
        <title>Endosymbiont genomes yield clues of tubeworm success.</title>
        <authorList>
            <person name="Li Y."/>
            <person name="Liles M.R."/>
            <person name="Halanych K.M."/>
        </authorList>
    </citation>
    <scope>NUCLEOTIDE SEQUENCE [LARGE SCALE GENOMIC DNA]</scope>
    <source>
        <strain evidence="2">A1464</strain>
    </source>
</reference>
<evidence type="ECO:0000313" key="2">
    <source>
        <dbReference type="EMBL" id="RDH81053.1"/>
    </source>
</evidence>
<feature type="signal peptide" evidence="1">
    <location>
        <begin position="1"/>
        <end position="24"/>
    </location>
</feature>
<sequence>MKQSRINLSITLVYLLLFSQSVFSNTQPNLGNVIWSAFVCSEYAGIYGNRNEQKRLFEVGFQVGREFINGIKNKTIPDSEAENTPIGILMRLSGPTTDFAIGRIFEGASGSAHDKVTKEDRDGLPITDPLKWADKELKTIYE</sequence>
<accession>A0A370D800</accession>
<protein>
    <submittedName>
        <fullName evidence="2">Uncharacterized protein</fullName>
    </submittedName>
</protein>
<organism evidence="2 3">
    <name type="scientific">endosymbiont of Galathealinum brachiosum</name>
    <dbReference type="NCBI Taxonomy" id="2200906"/>
    <lineage>
        <taxon>Bacteria</taxon>
        <taxon>Pseudomonadati</taxon>
        <taxon>Pseudomonadota</taxon>
        <taxon>Gammaproteobacteria</taxon>
        <taxon>sulfur-oxidizing symbionts</taxon>
    </lineage>
</organism>
<dbReference type="EMBL" id="QFXC01000013">
    <property type="protein sequence ID" value="RDH81053.1"/>
    <property type="molecule type" value="Genomic_DNA"/>
</dbReference>
<feature type="chain" id="PRO_5016612380" evidence="1">
    <location>
        <begin position="25"/>
        <end position="142"/>
    </location>
</feature>